<dbReference type="InterPro" id="IPR018833">
    <property type="entry name" value="Rv2993c-like_N"/>
</dbReference>
<keyword evidence="5" id="KW-0378">Hydrolase</keyword>
<dbReference type="InterPro" id="IPR036663">
    <property type="entry name" value="Fumarylacetoacetase_C_sf"/>
</dbReference>
<proteinExistence type="inferred from homology"/>
<dbReference type="GO" id="GO:0046872">
    <property type="term" value="F:metal ion binding"/>
    <property type="evidence" value="ECO:0007669"/>
    <property type="project" value="UniProtKB-KW"/>
</dbReference>
<dbReference type="Gene3D" id="3.90.850.10">
    <property type="entry name" value="Fumarylacetoacetase-like, C-terminal domain"/>
    <property type="match status" value="1"/>
</dbReference>
<evidence type="ECO:0000259" key="4">
    <source>
        <dbReference type="Pfam" id="PF10370"/>
    </source>
</evidence>
<evidence type="ECO:0000256" key="2">
    <source>
        <dbReference type="ARBA" id="ARBA00022723"/>
    </source>
</evidence>
<dbReference type="GO" id="GO:0016787">
    <property type="term" value="F:hydrolase activity"/>
    <property type="evidence" value="ECO:0007669"/>
    <property type="project" value="UniProtKB-KW"/>
</dbReference>
<dbReference type="EMBL" id="RKLT01000013">
    <property type="protein sequence ID" value="MBX0297030.1"/>
    <property type="molecule type" value="Genomic_DNA"/>
</dbReference>
<dbReference type="SUPFAM" id="SSF56529">
    <property type="entry name" value="FAH"/>
    <property type="match status" value="1"/>
</dbReference>
<organism evidence="5 6">
    <name type="scientific">Haloarcula nitratireducens</name>
    <dbReference type="NCBI Taxonomy" id="2487749"/>
    <lineage>
        <taxon>Archaea</taxon>
        <taxon>Methanobacteriati</taxon>
        <taxon>Methanobacteriota</taxon>
        <taxon>Stenosarchaea group</taxon>
        <taxon>Halobacteria</taxon>
        <taxon>Halobacteriales</taxon>
        <taxon>Haloarculaceae</taxon>
        <taxon>Haloarcula</taxon>
    </lineage>
</organism>
<dbReference type="RefSeq" id="WP_220581622.1">
    <property type="nucleotide sequence ID" value="NZ_RKLT01000013.1"/>
</dbReference>
<dbReference type="PANTHER" id="PTHR42796:SF4">
    <property type="entry name" value="FUMARYLACETOACETATE HYDROLASE DOMAIN-CONTAINING PROTEIN 2A"/>
    <property type="match status" value="1"/>
</dbReference>
<name>A0AAW4PG93_9EURY</name>
<protein>
    <submittedName>
        <fullName evidence="5">Fumarylacetoacetate hydrolase family protein</fullName>
    </submittedName>
</protein>
<evidence type="ECO:0000259" key="3">
    <source>
        <dbReference type="Pfam" id="PF01557"/>
    </source>
</evidence>
<dbReference type="AlphaFoldDB" id="A0AAW4PG93"/>
<dbReference type="Pfam" id="PF01557">
    <property type="entry name" value="FAA_hydrolase"/>
    <property type="match status" value="1"/>
</dbReference>
<dbReference type="FunFam" id="3.90.850.10:FF:000002">
    <property type="entry name" value="2-hydroxyhepta-2,4-diene-1,7-dioate isomerase"/>
    <property type="match status" value="1"/>
</dbReference>
<reference evidence="5 6" key="1">
    <citation type="submission" date="2021-06" db="EMBL/GenBank/DDBJ databases">
        <title>Halomicroarcula sp. a new haloarchaeum isolated from saline soil.</title>
        <authorList>
            <person name="Duran-Viseras A."/>
            <person name="Sanchez-Porro C."/>
            <person name="Ventosa A."/>
        </authorList>
    </citation>
    <scope>NUCLEOTIDE SEQUENCE [LARGE SCALE GENOMIC DNA]</scope>
    <source>
        <strain evidence="5 6">F27</strain>
    </source>
</reference>
<dbReference type="GO" id="GO:0019752">
    <property type="term" value="P:carboxylic acid metabolic process"/>
    <property type="evidence" value="ECO:0007669"/>
    <property type="project" value="UniProtKB-ARBA"/>
</dbReference>
<keyword evidence="2" id="KW-0479">Metal-binding</keyword>
<dbReference type="GO" id="GO:0016853">
    <property type="term" value="F:isomerase activity"/>
    <property type="evidence" value="ECO:0007669"/>
    <property type="project" value="UniProtKB-ARBA"/>
</dbReference>
<evidence type="ECO:0000313" key="5">
    <source>
        <dbReference type="EMBL" id="MBX0297030.1"/>
    </source>
</evidence>
<keyword evidence="6" id="KW-1185">Reference proteome</keyword>
<comment type="similarity">
    <text evidence="1">Belongs to the FAH family.</text>
</comment>
<feature type="domain" description="Rv2993c-like N-terminal" evidence="4">
    <location>
        <begin position="1"/>
        <end position="33"/>
    </location>
</feature>
<comment type="caution">
    <text evidence="5">The sequence shown here is derived from an EMBL/GenBank/DDBJ whole genome shotgun (WGS) entry which is preliminary data.</text>
</comment>
<dbReference type="Proteomes" id="UP001430455">
    <property type="component" value="Unassembled WGS sequence"/>
</dbReference>
<sequence length="282" mass="30111">MKFVRYSAGGGGHWGVLDSDTVHSLADAPIRSPSLQDVAAESYRSHVGQLVSEGALTTHHVDDVRAVAPVPEPGKIVCVGMNYRDHAEEQDEEIPDKPLLFGKAPTAVTNPGSPIRAPPEIDEVDYEVELGVVIGREAYRVDAADAEDHIAGYTVVNDVSGRDAQFEDGQFLRGKSFDTFAPLGPVLRKGDGFDPNNADVSLQVNGETKQSSNTEEFIFDAYELVEYVSHAMTLRPGDIISTGTPGGVGIFRDPPELLEPGDTVEAEIDGIGTLSNPVVDGA</sequence>
<accession>A0AAW4PG93</accession>
<evidence type="ECO:0000313" key="6">
    <source>
        <dbReference type="Proteomes" id="UP001430455"/>
    </source>
</evidence>
<dbReference type="InterPro" id="IPR011234">
    <property type="entry name" value="Fumarylacetoacetase-like_C"/>
</dbReference>
<gene>
    <name evidence="5" type="ORF">EGH23_19310</name>
</gene>
<dbReference type="PANTHER" id="PTHR42796">
    <property type="entry name" value="FUMARYLACETOACETATE HYDROLASE DOMAIN-CONTAINING PROTEIN 2A-RELATED"/>
    <property type="match status" value="1"/>
</dbReference>
<dbReference type="Pfam" id="PF10370">
    <property type="entry name" value="Rv2993c-like_N"/>
    <property type="match status" value="1"/>
</dbReference>
<feature type="domain" description="Fumarylacetoacetase-like C-terminal" evidence="3">
    <location>
        <begin position="75"/>
        <end position="279"/>
    </location>
</feature>
<evidence type="ECO:0000256" key="1">
    <source>
        <dbReference type="ARBA" id="ARBA00010211"/>
    </source>
</evidence>
<dbReference type="InterPro" id="IPR051121">
    <property type="entry name" value="FAH"/>
</dbReference>